<dbReference type="GO" id="GO:0003723">
    <property type="term" value="F:RNA binding"/>
    <property type="evidence" value="ECO:0007669"/>
    <property type="project" value="InterPro"/>
</dbReference>
<dbReference type="Gene3D" id="3.10.450.90">
    <property type="entry name" value="ArcTGT, C2 domain"/>
    <property type="match status" value="1"/>
</dbReference>
<dbReference type="KEGG" id="psyt:DSAG12_03283"/>
<dbReference type="PANTHER" id="PTHR46499:SF2">
    <property type="entry name" value="ARCHAEOSINE SYNTHASE"/>
    <property type="match status" value="1"/>
</dbReference>
<feature type="domain" description="tRNA-guanine(15) transglycosylase-like" evidence="2">
    <location>
        <begin position="218"/>
        <end position="351"/>
    </location>
</feature>
<reference evidence="4 5" key="1">
    <citation type="journal article" date="2020" name="Nature">
        <title>Isolation of an archaeon at the prokaryote-eukaryote interface.</title>
        <authorList>
            <person name="Imachi H."/>
            <person name="Nobu M.K."/>
            <person name="Nakahara N."/>
            <person name="Morono Y."/>
            <person name="Ogawara M."/>
            <person name="Takaki Y."/>
            <person name="Takano Y."/>
            <person name="Uematsu K."/>
            <person name="Ikuta T."/>
            <person name="Ito M."/>
            <person name="Matsui Y."/>
            <person name="Miyazaki M."/>
            <person name="Murata K."/>
            <person name="Saito Y."/>
            <person name="Sakai S."/>
            <person name="Song C."/>
            <person name="Tasumi E."/>
            <person name="Yamanaka Y."/>
            <person name="Yamaguchi T."/>
            <person name="Kamagata Y."/>
            <person name="Tamaki H."/>
            <person name="Takai K."/>
        </authorList>
    </citation>
    <scope>NUCLEOTIDE SEQUENCE [LARGE SCALE GENOMIC DNA]</scope>
    <source>
        <strain evidence="4 5">MK-D1</strain>
    </source>
</reference>
<evidence type="ECO:0000259" key="3">
    <source>
        <dbReference type="Pfam" id="PF17884"/>
    </source>
</evidence>
<dbReference type="Proteomes" id="UP000321408">
    <property type="component" value="Chromosome"/>
</dbReference>
<dbReference type="InterPro" id="IPR050076">
    <property type="entry name" value="ArchSynthase1/Queuine_TRR"/>
</dbReference>
<dbReference type="RefSeq" id="WP_147664339.1">
    <property type="nucleotide sequence ID" value="NZ_CP042905.2"/>
</dbReference>
<evidence type="ECO:0000313" key="4">
    <source>
        <dbReference type="EMBL" id="QEE17446.1"/>
    </source>
</evidence>
<dbReference type="AlphaFoldDB" id="A0A5B9DFD9"/>
<gene>
    <name evidence="4" type="ORF">DSAG12_03283</name>
</gene>
<protein>
    <submittedName>
        <fullName evidence="4">DUF5591 domain-containing protein</fullName>
    </submittedName>
</protein>
<accession>A0A5B9DFD9</accession>
<organism evidence="4 5">
    <name type="scientific">Promethearchaeum syntrophicum</name>
    <dbReference type="NCBI Taxonomy" id="2594042"/>
    <lineage>
        <taxon>Archaea</taxon>
        <taxon>Promethearchaeati</taxon>
        <taxon>Promethearchaeota</taxon>
        <taxon>Promethearchaeia</taxon>
        <taxon>Promethearchaeales</taxon>
        <taxon>Promethearchaeaceae</taxon>
        <taxon>Promethearchaeum</taxon>
    </lineage>
</organism>
<evidence type="ECO:0000313" key="5">
    <source>
        <dbReference type="Proteomes" id="UP000321408"/>
    </source>
</evidence>
<dbReference type="PANTHER" id="PTHR46499">
    <property type="entry name" value="QUEUINE TRNA-RIBOSYLTRANSFERASE"/>
    <property type="match status" value="1"/>
</dbReference>
<dbReference type="InterPro" id="IPR036974">
    <property type="entry name" value="PUA_sf"/>
</dbReference>
<dbReference type="GO" id="GO:0005737">
    <property type="term" value="C:cytoplasm"/>
    <property type="evidence" value="ECO:0007669"/>
    <property type="project" value="TreeGrafter"/>
</dbReference>
<dbReference type="GeneID" id="41331251"/>
<dbReference type="Pfam" id="PF17884">
    <property type="entry name" value="DUF5591"/>
    <property type="match status" value="1"/>
</dbReference>
<dbReference type="OrthoDB" id="115061at2157"/>
<evidence type="ECO:0000259" key="2">
    <source>
        <dbReference type="Pfam" id="PF01702"/>
    </source>
</evidence>
<dbReference type="GO" id="GO:0002099">
    <property type="term" value="P:tRNA wobble guanine modification"/>
    <property type="evidence" value="ECO:0007669"/>
    <property type="project" value="TreeGrafter"/>
</dbReference>
<feature type="domain" description="DUF5591" evidence="3">
    <location>
        <begin position="396"/>
        <end position="536"/>
    </location>
</feature>
<dbReference type="SUPFAM" id="SSF88697">
    <property type="entry name" value="PUA domain-like"/>
    <property type="match status" value="1"/>
</dbReference>
<dbReference type="GO" id="GO:0008483">
    <property type="term" value="F:transaminase activity"/>
    <property type="evidence" value="ECO:0007669"/>
    <property type="project" value="UniProtKB-KW"/>
</dbReference>
<dbReference type="SUPFAM" id="SSF52141">
    <property type="entry name" value="Uracil-DNA glycosylase-like"/>
    <property type="match status" value="1"/>
</dbReference>
<keyword evidence="5" id="KW-1185">Reference proteome</keyword>
<dbReference type="Gene3D" id="3.20.20.105">
    <property type="entry name" value="Queuine tRNA-ribosyltransferase-like"/>
    <property type="match status" value="1"/>
</dbReference>
<reference evidence="4 5" key="2">
    <citation type="journal article" date="2024" name="Int. J. Syst. Evol. Microbiol.">
        <title>Promethearchaeum syntrophicum gen. nov., sp. nov., an anaerobic, obligately syntrophic archaeon, the first isolate of the lineage 'Asgard' archaea, and proposal of the new archaeal phylum Promethearchaeota phyl. nov. and kingdom Promethearchaeati regn. nov.</title>
        <authorList>
            <person name="Imachi H."/>
            <person name="Nobu M.K."/>
            <person name="Kato S."/>
            <person name="Takaki Y."/>
            <person name="Miyazaki M."/>
            <person name="Miyata M."/>
            <person name="Ogawara M."/>
            <person name="Saito Y."/>
            <person name="Sakai S."/>
            <person name="Tahara Y.O."/>
            <person name="Takano Y."/>
            <person name="Tasumi E."/>
            <person name="Uematsu K."/>
            <person name="Yoshimura T."/>
            <person name="Itoh T."/>
            <person name="Ohkuma M."/>
            <person name="Takai K."/>
        </authorList>
    </citation>
    <scope>NUCLEOTIDE SEQUENCE [LARGE SCALE GENOMIC DNA]</scope>
    <source>
        <strain evidence="4 5">MK-D1</strain>
    </source>
</reference>
<dbReference type="Gene3D" id="2.30.130.10">
    <property type="entry name" value="PUA domain"/>
    <property type="match status" value="1"/>
</dbReference>
<dbReference type="SUPFAM" id="SSF88802">
    <property type="entry name" value="Pre-PUA domain"/>
    <property type="match status" value="1"/>
</dbReference>
<evidence type="ECO:0000256" key="1">
    <source>
        <dbReference type="ARBA" id="ARBA00022694"/>
    </source>
</evidence>
<name>A0A5B9DFD9_9ARCH</name>
<dbReference type="GO" id="GO:0002948">
    <property type="term" value="F:archaeosine synthase activity"/>
    <property type="evidence" value="ECO:0007669"/>
    <property type="project" value="UniProtKB-EC"/>
</dbReference>
<dbReference type="InterPro" id="IPR036895">
    <property type="entry name" value="Uracil-DNA_glycosylase-like_sf"/>
</dbReference>
<dbReference type="InterPro" id="IPR038250">
    <property type="entry name" value="TGT_C2_sf"/>
</dbReference>
<proteinExistence type="predicted"/>
<keyword evidence="1" id="KW-0819">tRNA processing</keyword>
<dbReference type="InterPro" id="IPR015947">
    <property type="entry name" value="PUA-like_sf"/>
</dbReference>
<dbReference type="Pfam" id="PF01702">
    <property type="entry name" value="TGT"/>
    <property type="match status" value="1"/>
</dbReference>
<dbReference type="Gene3D" id="3.40.50.10630">
    <property type="entry name" value="Uracil-DNA glycosylase-like"/>
    <property type="match status" value="1"/>
</dbReference>
<sequence length="745" mass="85938">MKQRFDVRSQLGFARFGRIKLGERSYKTPNLMVPINKTILNSIEKDETLNYFNFIPNKDNFNQLIGYEIQDPLGIFSEKEMKEKNEKKEAIETKKTEDTKEKEAVFSETKQLWGIPRISKFTSEDQANMHQKLYILTDNYPNTSETRYQSYELAATSTRLRMYEDLLLKKYPDDQFILEFTFKEDPKILEYIIEWILRNQDHLFGIRIRNIFANLMQSKRILQWIIELKRKLPSNLLWIAGGKIFPQNYALALYMGFDIIDTRFIFQMGMKGLYISPESTKWLRELSYPLCSCKHCQQLISYLNNMKKETPQVKSLVLNHNFYSAIGELWRGKQSIADHTIRSYIERKIHSSPLAVAFLRTIDTQYAKEINLRFPIMNSHPVMCIGSESYTRPEIINFINRVKNDITPAKKYKMVVILPCSAKKPYSQSRSHQKFIKTIRKAAGKIYNDIHQVIITSPTGVIPRELEKVFPAAHYDIPVTGEWDAYEIRSTAECLANWLKKYEFEKNSPLTVIAHLTGGYRKACEIAELFLSRDNKYKNKFNFTYSISQTDDFGASSYDGLNNLESEISENLKSISQDNTPSNNSKDYNKITKDEIIIKATLDYQFGNGAGELIINNGAIIIKGKRPQYNEIYTYDGAGKLLVGRLYVNTGLIKLAPRGAELLIPLGKHQISINEENLQGTTVFRPILKEIDPSVHPGDEMIVVNKNGKYLGVGELVQAPPDANLATSGMICKLRKKIKQHRKKV</sequence>
<dbReference type="InterPro" id="IPR040777">
    <property type="entry name" value="DUF5591"/>
</dbReference>
<dbReference type="SUPFAM" id="SSF51713">
    <property type="entry name" value="tRNA-guanine transglycosylase"/>
    <property type="match status" value="1"/>
</dbReference>
<dbReference type="InterPro" id="IPR002616">
    <property type="entry name" value="tRNA_ribo_trans-like"/>
</dbReference>
<dbReference type="InterPro" id="IPR036511">
    <property type="entry name" value="TGT-like_sf"/>
</dbReference>
<dbReference type="PROSITE" id="PS50890">
    <property type="entry name" value="PUA"/>
    <property type="match status" value="1"/>
</dbReference>
<dbReference type="EMBL" id="CP042905">
    <property type="protein sequence ID" value="QEE17446.1"/>
    <property type="molecule type" value="Genomic_DNA"/>
</dbReference>